<evidence type="ECO:0000256" key="2">
    <source>
        <dbReference type="ARBA" id="ARBA00008891"/>
    </source>
</evidence>
<keyword evidence="6" id="KW-0732">Signal</keyword>
<evidence type="ECO:0000256" key="6">
    <source>
        <dbReference type="SAM" id="SignalP"/>
    </source>
</evidence>
<evidence type="ECO:0000256" key="4">
    <source>
        <dbReference type="ARBA" id="ARBA00022801"/>
    </source>
</evidence>
<keyword evidence="9" id="KW-1185">Reference proteome</keyword>
<dbReference type="Proteomes" id="UP000799424">
    <property type="component" value="Unassembled WGS sequence"/>
</dbReference>
<dbReference type="EMBL" id="MU006234">
    <property type="protein sequence ID" value="KAF2822605.1"/>
    <property type="molecule type" value="Genomic_DNA"/>
</dbReference>
<organism evidence="8 9">
    <name type="scientific">Ophiobolus disseminans</name>
    <dbReference type="NCBI Taxonomy" id="1469910"/>
    <lineage>
        <taxon>Eukaryota</taxon>
        <taxon>Fungi</taxon>
        <taxon>Dikarya</taxon>
        <taxon>Ascomycota</taxon>
        <taxon>Pezizomycotina</taxon>
        <taxon>Dothideomycetes</taxon>
        <taxon>Pleosporomycetidae</taxon>
        <taxon>Pleosporales</taxon>
        <taxon>Pleosporineae</taxon>
        <taxon>Phaeosphaeriaceae</taxon>
        <taxon>Ophiobolus</taxon>
    </lineage>
</organism>
<evidence type="ECO:0000313" key="9">
    <source>
        <dbReference type="Proteomes" id="UP000799424"/>
    </source>
</evidence>
<evidence type="ECO:0000313" key="8">
    <source>
        <dbReference type="EMBL" id="KAF2822605.1"/>
    </source>
</evidence>
<keyword evidence="4" id="KW-0378">Hydrolase</keyword>
<dbReference type="Pfam" id="PF01095">
    <property type="entry name" value="Pectinesterase"/>
    <property type="match status" value="1"/>
</dbReference>
<dbReference type="SUPFAM" id="SSF51126">
    <property type="entry name" value="Pectin lyase-like"/>
    <property type="match status" value="1"/>
</dbReference>
<keyword evidence="5" id="KW-0063">Aspartyl esterase</keyword>
<feature type="chain" id="PRO_5025447066" description="pectinesterase" evidence="6">
    <location>
        <begin position="17"/>
        <end position="386"/>
    </location>
</feature>
<dbReference type="AlphaFoldDB" id="A0A6A6ZQR6"/>
<comment type="similarity">
    <text evidence="2">Belongs to the pectinesterase family.</text>
</comment>
<dbReference type="InterPro" id="IPR011050">
    <property type="entry name" value="Pectin_lyase_fold/virulence"/>
</dbReference>
<dbReference type="PANTHER" id="PTHR31321">
    <property type="entry name" value="ACYL-COA THIOESTER HYDROLASE YBHC-RELATED"/>
    <property type="match status" value="1"/>
</dbReference>
<feature type="signal peptide" evidence="6">
    <location>
        <begin position="1"/>
        <end position="16"/>
    </location>
</feature>
<dbReference type="PANTHER" id="PTHR31321:SF137">
    <property type="entry name" value="PECTIN METHYL ESTERASE (EUROFUNG)"/>
    <property type="match status" value="1"/>
</dbReference>
<dbReference type="GO" id="GO:0042545">
    <property type="term" value="P:cell wall modification"/>
    <property type="evidence" value="ECO:0007669"/>
    <property type="project" value="InterPro"/>
</dbReference>
<sequence length="386" mass="42063">MYLFVAFVALLQACVAFSDTNRKACQHPTADPLDGCPKNTIVVGTGQRYVTVQSAVLSLPHDTTSHNILVLPGNYTEQVNVTRPGPVYLFGQTRFPKDQSKNSVSIIWRNATGAAVNSTIDNAYTSTLTVAPTFNSSKTGSGPTGDPVPAGTPFGNTDFRAYNIDFINDYKNYASGPALAVSVSYANTGFYYCGFYSYQDTVYVGKLGNAYFYKNEIAGQTDFFYGFGTAWIQSSLVTLRNCGGGITAWKGTNTTFENKYGVYIHDSDVKKANSSLALTGKCALGRPWNAQHRSIFANCYLDDSIQPSGYIAWGATDPRLGSNTTMAEYKDYGSGWNTTGRAAANITIVMNKIQYAPYSTPERVFQYPFNGTFGNTGWIDSKPEAH</sequence>
<dbReference type="InterPro" id="IPR000070">
    <property type="entry name" value="Pectinesterase_cat"/>
</dbReference>
<accession>A0A6A6ZQR6</accession>
<gene>
    <name evidence="8" type="ORF">CC86DRAFT_80607</name>
</gene>
<dbReference type="UniPathway" id="UPA00545">
    <property type="reaction ID" value="UER00823"/>
</dbReference>
<dbReference type="OrthoDB" id="2019149at2759"/>
<comment type="pathway">
    <text evidence="1">Glycan metabolism; pectin degradation; 2-dehydro-3-deoxy-D-gluconate from pectin: step 1/5.</text>
</comment>
<dbReference type="GO" id="GO:0030599">
    <property type="term" value="F:pectinesterase activity"/>
    <property type="evidence" value="ECO:0007669"/>
    <property type="project" value="UniProtKB-EC"/>
</dbReference>
<reference evidence="8" key="1">
    <citation type="journal article" date="2020" name="Stud. Mycol.">
        <title>101 Dothideomycetes genomes: a test case for predicting lifestyles and emergence of pathogens.</title>
        <authorList>
            <person name="Haridas S."/>
            <person name="Albert R."/>
            <person name="Binder M."/>
            <person name="Bloem J."/>
            <person name="Labutti K."/>
            <person name="Salamov A."/>
            <person name="Andreopoulos B."/>
            <person name="Baker S."/>
            <person name="Barry K."/>
            <person name="Bills G."/>
            <person name="Bluhm B."/>
            <person name="Cannon C."/>
            <person name="Castanera R."/>
            <person name="Culley D."/>
            <person name="Daum C."/>
            <person name="Ezra D."/>
            <person name="Gonzalez J."/>
            <person name="Henrissat B."/>
            <person name="Kuo A."/>
            <person name="Liang C."/>
            <person name="Lipzen A."/>
            <person name="Lutzoni F."/>
            <person name="Magnuson J."/>
            <person name="Mondo S."/>
            <person name="Nolan M."/>
            <person name="Ohm R."/>
            <person name="Pangilinan J."/>
            <person name="Park H.-J."/>
            <person name="Ramirez L."/>
            <person name="Alfaro M."/>
            <person name="Sun H."/>
            <person name="Tritt A."/>
            <person name="Yoshinaga Y."/>
            <person name="Zwiers L.-H."/>
            <person name="Turgeon B."/>
            <person name="Goodwin S."/>
            <person name="Spatafora J."/>
            <person name="Crous P."/>
            <person name="Grigoriev I."/>
        </authorList>
    </citation>
    <scope>NUCLEOTIDE SEQUENCE</scope>
    <source>
        <strain evidence="8">CBS 113818</strain>
    </source>
</reference>
<evidence type="ECO:0000259" key="7">
    <source>
        <dbReference type="Pfam" id="PF01095"/>
    </source>
</evidence>
<dbReference type="Gene3D" id="2.160.20.10">
    <property type="entry name" value="Single-stranded right-handed beta-helix, Pectin lyase-like"/>
    <property type="match status" value="1"/>
</dbReference>
<dbReference type="InterPro" id="IPR012334">
    <property type="entry name" value="Pectin_lyas_fold"/>
</dbReference>
<evidence type="ECO:0000256" key="1">
    <source>
        <dbReference type="ARBA" id="ARBA00005184"/>
    </source>
</evidence>
<protein>
    <recommendedName>
        <fullName evidence="3">pectinesterase</fullName>
        <ecNumber evidence="3">3.1.1.11</ecNumber>
    </recommendedName>
</protein>
<proteinExistence type="inferred from homology"/>
<name>A0A6A6ZQR6_9PLEO</name>
<feature type="domain" description="Pectinesterase catalytic" evidence="7">
    <location>
        <begin position="158"/>
        <end position="344"/>
    </location>
</feature>
<evidence type="ECO:0000256" key="3">
    <source>
        <dbReference type="ARBA" id="ARBA00013229"/>
    </source>
</evidence>
<dbReference type="GO" id="GO:0045490">
    <property type="term" value="P:pectin catabolic process"/>
    <property type="evidence" value="ECO:0007669"/>
    <property type="project" value="UniProtKB-UniPathway"/>
</dbReference>
<evidence type="ECO:0000256" key="5">
    <source>
        <dbReference type="ARBA" id="ARBA00023085"/>
    </source>
</evidence>
<dbReference type="EC" id="3.1.1.11" evidence="3"/>